<evidence type="ECO:0000313" key="2">
    <source>
        <dbReference type="EMBL" id="ABE56999.1"/>
    </source>
</evidence>
<gene>
    <name evidence="2" type="ordered locus">Sden_3726</name>
</gene>
<name>Q12HS7_SHEDO</name>
<dbReference type="InterPro" id="IPR000253">
    <property type="entry name" value="FHA_dom"/>
</dbReference>
<dbReference type="InterPro" id="IPR008984">
    <property type="entry name" value="SMAD_FHA_dom_sf"/>
</dbReference>
<dbReference type="Gene3D" id="2.60.200.20">
    <property type="match status" value="1"/>
</dbReference>
<evidence type="ECO:0000313" key="3">
    <source>
        <dbReference type="Proteomes" id="UP000001982"/>
    </source>
</evidence>
<dbReference type="SUPFAM" id="SSF49879">
    <property type="entry name" value="SMAD/FHA domain"/>
    <property type="match status" value="1"/>
</dbReference>
<dbReference type="eggNOG" id="COG1716">
    <property type="taxonomic scope" value="Bacteria"/>
</dbReference>
<reference evidence="2 3" key="1">
    <citation type="submission" date="2006-03" db="EMBL/GenBank/DDBJ databases">
        <title>Complete sequence of Shewanella denitrificans OS217.</title>
        <authorList>
            <consortium name="US DOE Joint Genome Institute"/>
            <person name="Copeland A."/>
            <person name="Lucas S."/>
            <person name="Lapidus A."/>
            <person name="Barry K."/>
            <person name="Detter J.C."/>
            <person name="Glavina del Rio T."/>
            <person name="Hammon N."/>
            <person name="Israni S."/>
            <person name="Dalin E."/>
            <person name="Tice H."/>
            <person name="Pitluck S."/>
            <person name="Brettin T."/>
            <person name="Bruce D."/>
            <person name="Han C."/>
            <person name="Tapia R."/>
            <person name="Gilna P."/>
            <person name="Kiss H."/>
            <person name="Schmutz J."/>
            <person name="Larimer F."/>
            <person name="Land M."/>
            <person name="Hauser L."/>
            <person name="Kyrpides N."/>
            <person name="Lykidis A."/>
            <person name="Richardson P."/>
        </authorList>
    </citation>
    <scope>NUCLEOTIDE SEQUENCE [LARGE SCALE GENOMIC DNA]</scope>
    <source>
        <strain evidence="3">OS217 / ATCC BAA-1090 / DSM 15013</strain>
    </source>
</reference>
<sequence>MGTINFQDTQTLPLKQSHLFGRLPAAVDTALSDKTVSRMHLLIEYISGCWQALDLSRNGSFLNGEKLAKNQRVKLSIGDVISLGLQGNHTIKLIDDAPPADLLCLRQSSEHPIEQAMCLGAYNLIPDDEPELILFRDGKHWMGESLSGLNTAAFELSDLAWVTIGDKQWQLNCVSDDLYTELEMMPAHINAHLTLHLDISADEETITCKIESDMGMTDLGVRNHHYLLVLLARQKAADKQKGYAHSETGWVYIDELISQLGLSETLINIQIHRLRKQVSQCNEIAEQAKHIIERRKGQIRLGIQSVNLRKNDLLELIA</sequence>
<dbReference type="STRING" id="318161.Sden_3726"/>
<dbReference type="SMART" id="SM00240">
    <property type="entry name" value="FHA"/>
    <property type="match status" value="1"/>
</dbReference>
<feature type="domain" description="FHA" evidence="1">
    <location>
        <begin position="18"/>
        <end position="67"/>
    </location>
</feature>
<dbReference type="PANTHER" id="PTHR23308">
    <property type="entry name" value="NUCLEAR INHIBITOR OF PROTEIN PHOSPHATASE-1"/>
    <property type="match status" value="1"/>
</dbReference>
<keyword evidence="3" id="KW-1185">Reference proteome</keyword>
<proteinExistence type="predicted"/>
<organism evidence="2 3">
    <name type="scientific">Shewanella denitrificans (strain OS217 / ATCC BAA-1090 / DSM 15013)</name>
    <dbReference type="NCBI Taxonomy" id="318161"/>
    <lineage>
        <taxon>Bacteria</taxon>
        <taxon>Pseudomonadati</taxon>
        <taxon>Pseudomonadota</taxon>
        <taxon>Gammaproteobacteria</taxon>
        <taxon>Alteromonadales</taxon>
        <taxon>Shewanellaceae</taxon>
        <taxon>Shewanella</taxon>
    </lineage>
</organism>
<dbReference type="EMBL" id="CP000302">
    <property type="protein sequence ID" value="ABE56999.1"/>
    <property type="molecule type" value="Genomic_DNA"/>
</dbReference>
<dbReference type="RefSeq" id="WP_011498137.1">
    <property type="nucleotide sequence ID" value="NC_007954.1"/>
</dbReference>
<accession>Q12HS7</accession>
<dbReference type="KEGG" id="sdn:Sden_3726"/>
<dbReference type="PROSITE" id="PS50006">
    <property type="entry name" value="FHA_DOMAIN"/>
    <property type="match status" value="1"/>
</dbReference>
<dbReference type="Proteomes" id="UP000001982">
    <property type="component" value="Chromosome"/>
</dbReference>
<dbReference type="CDD" id="cd00060">
    <property type="entry name" value="FHA"/>
    <property type="match status" value="1"/>
</dbReference>
<dbReference type="HOGENOM" id="CLU_074571_0_0_6"/>
<dbReference type="OrthoDB" id="273564at2"/>
<dbReference type="AlphaFoldDB" id="Q12HS7"/>
<protein>
    <submittedName>
        <fullName evidence="2">FHA domain protein</fullName>
    </submittedName>
</protein>
<dbReference type="InterPro" id="IPR050923">
    <property type="entry name" value="Cell_Proc_Reg/RNA_Proc"/>
</dbReference>
<dbReference type="Pfam" id="PF00498">
    <property type="entry name" value="FHA"/>
    <property type="match status" value="1"/>
</dbReference>
<evidence type="ECO:0000259" key="1">
    <source>
        <dbReference type="PROSITE" id="PS50006"/>
    </source>
</evidence>